<keyword evidence="5 6" id="KW-0472">Membrane</keyword>
<dbReference type="RefSeq" id="WP_377906949.1">
    <property type="nucleotide sequence ID" value="NZ_JBHRZS010000007.1"/>
</dbReference>
<dbReference type="InterPro" id="IPR006696">
    <property type="entry name" value="DUF423"/>
</dbReference>
<organism evidence="7 8">
    <name type="scientific">Algoriphagus namhaensis</name>
    <dbReference type="NCBI Taxonomy" id="915353"/>
    <lineage>
        <taxon>Bacteria</taxon>
        <taxon>Pseudomonadati</taxon>
        <taxon>Bacteroidota</taxon>
        <taxon>Cytophagia</taxon>
        <taxon>Cytophagales</taxon>
        <taxon>Cyclobacteriaceae</taxon>
        <taxon>Algoriphagus</taxon>
    </lineage>
</organism>
<evidence type="ECO:0000256" key="2">
    <source>
        <dbReference type="ARBA" id="ARBA00009694"/>
    </source>
</evidence>
<comment type="similarity">
    <text evidence="2">Belongs to the UPF0382 family.</text>
</comment>
<evidence type="ECO:0000313" key="8">
    <source>
        <dbReference type="Proteomes" id="UP001595805"/>
    </source>
</evidence>
<comment type="caution">
    <text evidence="7">The sequence shown here is derived from an EMBL/GenBank/DDBJ whole genome shotgun (WGS) entry which is preliminary data.</text>
</comment>
<dbReference type="Pfam" id="PF04241">
    <property type="entry name" value="DUF423"/>
    <property type="match status" value="1"/>
</dbReference>
<dbReference type="PANTHER" id="PTHR43461:SF1">
    <property type="entry name" value="TRANSMEMBRANE PROTEIN 256"/>
    <property type="match status" value="1"/>
</dbReference>
<gene>
    <name evidence="7" type="ORF">ACFOSV_15515</name>
</gene>
<keyword evidence="8" id="KW-1185">Reference proteome</keyword>
<reference evidence="8" key="1">
    <citation type="journal article" date="2019" name="Int. J. Syst. Evol. Microbiol.">
        <title>The Global Catalogue of Microorganisms (GCM) 10K type strain sequencing project: providing services to taxonomists for standard genome sequencing and annotation.</title>
        <authorList>
            <consortium name="The Broad Institute Genomics Platform"/>
            <consortium name="The Broad Institute Genome Sequencing Center for Infectious Disease"/>
            <person name="Wu L."/>
            <person name="Ma J."/>
        </authorList>
    </citation>
    <scope>NUCLEOTIDE SEQUENCE [LARGE SCALE GENOMIC DNA]</scope>
    <source>
        <strain evidence="8">CCUG 60523</strain>
    </source>
</reference>
<keyword evidence="4 6" id="KW-1133">Transmembrane helix</keyword>
<proteinExistence type="inferred from homology"/>
<feature type="transmembrane region" description="Helical" evidence="6">
    <location>
        <begin position="75"/>
        <end position="97"/>
    </location>
</feature>
<feature type="transmembrane region" description="Helical" evidence="6">
    <location>
        <begin position="45"/>
        <end position="63"/>
    </location>
</feature>
<dbReference type="EMBL" id="JBHRZS010000007">
    <property type="protein sequence ID" value="MFC3881602.1"/>
    <property type="molecule type" value="Genomic_DNA"/>
</dbReference>
<accession>A0ABV8AVK0</accession>
<sequence length="127" mass="13808">MKGREVIQTAAVFGALSVAIGAFGAHSLSEVLEESGRTETFKTAVDYQFYHSIALLVIGVVFIQKPHWKQLRWSAIFMILGMLIFCGALYALSLTGISKFGAVAPFGGLSLILGWLTIIFAAKKRVK</sequence>
<evidence type="ECO:0000256" key="1">
    <source>
        <dbReference type="ARBA" id="ARBA00004141"/>
    </source>
</evidence>
<dbReference type="PANTHER" id="PTHR43461">
    <property type="entry name" value="TRANSMEMBRANE PROTEIN 256"/>
    <property type="match status" value="1"/>
</dbReference>
<dbReference type="Proteomes" id="UP001595805">
    <property type="component" value="Unassembled WGS sequence"/>
</dbReference>
<evidence type="ECO:0000256" key="3">
    <source>
        <dbReference type="ARBA" id="ARBA00022692"/>
    </source>
</evidence>
<evidence type="ECO:0000256" key="5">
    <source>
        <dbReference type="ARBA" id="ARBA00023136"/>
    </source>
</evidence>
<name>A0ABV8AVK0_9BACT</name>
<evidence type="ECO:0000256" key="6">
    <source>
        <dbReference type="SAM" id="Phobius"/>
    </source>
</evidence>
<evidence type="ECO:0000256" key="4">
    <source>
        <dbReference type="ARBA" id="ARBA00022989"/>
    </source>
</evidence>
<keyword evidence="3 6" id="KW-0812">Transmembrane</keyword>
<protein>
    <submittedName>
        <fullName evidence="7">DUF423 domain-containing protein</fullName>
    </submittedName>
</protein>
<comment type="subcellular location">
    <subcellularLocation>
        <location evidence="1">Membrane</location>
        <topology evidence="1">Multi-pass membrane protein</topology>
    </subcellularLocation>
</comment>
<evidence type="ECO:0000313" key="7">
    <source>
        <dbReference type="EMBL" id="MFC3881602.1"/>
    </source>
</evidence>
<feature type="transmembrane region" description="Helical" evidence="6">
    <location>
        <begin position="103"/>
        <end position="122"/>
    </location>
</feature>